<sequence length="36" mass="4069">MMKKEHNVVSKFLSYILRHQPEAMGLELDGEGVGSH</sequence>
<evidence type="ECO:0000313" key="1">
    <source>
        <dbReference type="EMBL" id="SXF98516.1"/>
    </source>
</evidence>
<comment type="caution">
    <text evidence="1">The sequence shown here is derived from an EMBL/GenBank/DDBJ whole genome shotgun (WGS) entry which is preliminary data.</text>
</comment>
<reference evidence="1 2" key="1">
    <citation type="submission" date="2018-08" db="EMBL/GenBank/DDBJ databases">
        <authorList>
            <consortium name="Pathogen Informatics"/>
        </authorList>
    </citation>
    <scope>NUCLEOTIDE SEQUENCE [LARGE SCALE GENOMIC DNA]</scope>
    <source>
        <strain evidence="1 2">EuSCAPE_TR218</strain>
    </source>
</reference>
<dbReference type="InterPro" id="IPR002745">
    <property type="entry name" value="Ptrans_KptA/Tpt1"/>
</dbReference>
<accession>A0ABD7PDP2</accession>
<dbReference type="SUPFAM" id="SSF56399">
    <property type="entry name" value="ADP-ribosylation"/>
    <property type="match status" value="1"/>
</dbReference>
<dbReference type="Gene3D" id="1.10.10.970">
    <property type="entry name" value="RNA 2'-phosphotransferase, Tpt1/KptA family, N-terminal domain"/>
    <property type="match status" value="1"/>
</dbReference>
<dbReference type="Pfam" id="PF01885">
    <property type="entry name" value="PTS_2-RNA"/>
    <property type="match status" value="1"/>
</dbReference>
<protein>
    <submittedName>
        <fullName evidence="1">RNA 2'-phosphotransferase</fullName>
    </submittedName>
</protein>
<dbReference type="AlphaFoldDB" id="A0ABD7PDP2"/>
<dbReference type="EMBL" id="UKAS01000029">
    <property type="protein sequence ID" value="SXF98516.1"/>
    <property type="molecule type" value="Genomic_DNA"/>
</dbReference>
<name>A0ABD7PDP2_KLEVA</name>
<dbReference type="InterPro" id="IPR042080">
    <property type="entry name" value="RNA_2'-PTrans_N"/>
</dbReference>
<proteinExistence type="predicted"/>
<gene>
    <name evidence="1" type="ORF">SAMEA3729809_05054</name>
</gene>
<evidence type="ECO:0000313" key="2">
    <source>
        <dbReference type="Proteomes" id="UP000258928"/>
    </source>
</evidence>
<organism evidence="1 2">
    <name type="scientific">Klebsiella variicola</name>
    <dbReference type="NCBI Taxonomy" id="244366"/>
    <lineage>
        <taxon>Bacteria</taxon>
        <taxon>Pseudomonadati</taxon>
        <taxon>Pseudomonadota</taxon>
        <taxon>Gammaproteobacteria</taxon>
        <taxon>Enterobacterales</taxon>
        <taxon>Enterobacteriaceae</taxon>
        <taxon>Klebsiella/Raoultella group</taxon>
        <taxon>Klebsiella</taxon>
        <taxon>Klebsiella pneumoniae complex</taxon>
    </lineage>
</organism>
<dbReference type="Proteomes" id="UP000258928">
    <property type="component" value="Unassembled WGS sequence"/>
</dbReference>